<reference evidence="1" key="1">
    <citation type="submission" date="2018-05" db="EMBL/GenBank/DDBJ databases">
        <authorList>
            <person name="Lanie J.A."/>
            <person name="Ng W.-L."/>
            <person name="Kazmierczak K.M."/>
            <person name="Andrzejewski T.M."/>
            <person name="Davidsen T.M."/>
            <person name="Wayne K.J."/>
            <person name="Tettelin H."/>
            <person name="Glass J.I."/>
            <person name="Rusch D."/>
            <person name="Podicherti R."/>
            <person name="Tsui H.-C.T."/>
            <person name="Winkler M.E."/>
        </authorList>
    </citation>
    <scope>NUCLEOTIDE SEQUENCE</scope>
</reference>
<proteinExistence type="predicted"/>
<name>A0A381YLP2_9ZZZZ</name>
<accession>A0A381YLP2</accession>
<gene>
    <name evidence="1" type="ORF">METZ01_LOCUS130763</name>
</gene>
<dbReference type="AlphaFoldDB" id="A0A381YLP2"/>
<organism evidence="1">
    <name type="scientific">marine metagenome</name>
    <dbReference type="NCBI Taxonomy" id="408172"/>
    <lineage>
        <taxon>unclassified sequences</taxon>
        <taxon>metagenomes</taxon>
        <taxon>ecological metagenomes</taxon>
    </lineage>
</organism>
<evidence type="ECO:0000313" key="1">
    <source>
        <dbReference type="EMBL" id="SVA77909.1"/>
    </source>
</evidence>
<sequence length="65" mass="7090">MGCLRNIEAFGVVLVRGFSKIVDRTGGRIRQPYIRAIGGYGRPPVLSIESDVDRDLVAALCLIES</sequence>
<protein>
    <submittedName>
        <fullName evidence="1">Uncharacterized protein</fullName>
    </submittedName>
</protein>
<dbReference type="EMBL" id="UINC01018529">
    <property type="protein sequence ID" value="SVA77909.1"/>
    <property type="molecule type" value="Genomic_DNA"/>
</dbReference>